<dbReference type="Proteomes" id="UP000652427">
    <property type="component" value="Unassembled WGS sequence"/>
</dbReference>
<accession>A0ABX2N1Z9</accession>
<organism evidence="1 2">
    <name type="scientific">Parasphingorhabdus flavimaris</name>
    <dbReference type="NCBI Taxonomy" id="266812"/>
    <lineage>
        <taxon>Bacteria</taxon>
        <taxon>Pseudomonadati</taxon>
        <taxon>Pseudomonadota</taxon>
        <taxon>Alphaproteobacteria</taxon>
        <taxon>Sphingomonadales</taxon>
        <taxon>Sphingomonadaceae</taxon>
        <taxon>Parasphingorhabdus</taxon>
    </lineage>
</organism>
<reference evidence="1 2" key="1">
    <citation type="submission" date="2020-06" db="EMBL/GenBank/DDBJ databases">
        <authorList>
            <person name="Kim S.-J."/>
            <person name="Park S.-J."/>
        </authorList>
    </citation>
    <scope>NUCLEOTIDE SEQUENCE [LARGE SCALE GENOMIC DNA]</scope>
    <source>
        <strain evidence="1 2">SW-151</strain>
    </source>
</reference>
<evidence type="ECO:0008006" key="3">
    <source>
        <dbReference type="Google" id="ProtNLM"/>
    </source>
</evidence>
<protein>
    <recommendedName>
        <fullName evidence="3">Sulfotransferase family protein</fullName>
    </recommendedName>
</protein>
<sequence length="348" mass="38782">MSDDWQSFFAKDASLFPHLADLQKEQVLLSTMSEAAFRQASFLDQRIFTPDLQRQVVSWADVASVPLANLPKPQYIFHIGHVGSTLISRLLGEIDSILALREPAILRQLADVRINNPAEIGWTGDEQAKRLDQVEHWLSRTFHPDQRVMIKASSFVSPLAQDLLAGSGTALFLVASRERYLQTILAGDASKQEAAALTELRLKRLEQHLGQPVGTMEQLTLAQTSALGWLCEMVTLCDAEKRCPDADIMWMDFDHFLNQPAGKLQSAADHFGRSLPLDQAEKLVSGPIMTSYSKAPEYDYSASLREELLAEAGKIHADDIRQTLLWIDQLARQHPKVAAAIATAETKR</sequence>
<evidence type="ECO:0000313" key="2">
    <source>
        <dbReference type="Proteomes" id="UP000652427"/>
    </source>
</evidence>
<proteinExistence type="predicted"/>
<name>A0ABX2N1Z9_9SPHN</name>
<comment type="caution">
    <text evidence="1">The sequence shown here is derived from an EMBL/GenBank/DDBJ whole genome shotgun (WGS) entry which is preliminary data.</text>
</comment>
<dbReference type="EMBL" id="JABWMH010000002">
    <property type="protein sequence ID" value="NVD27721.1"/>
    <property type="molecule type" value="Genomic_DNA"/>
</dbReference>
<evidence type="ECO:0000313" key="1">
    <source>
        <dbReference type="EMBL" id="NVD27721.1"/>
    </source>
</evidence>
<dbReference type="RefSeq" id="WP_176279213.1">
    <property type="nucleotide sequence ID" value="NZ_JABWMH010000002.1"/>
</dbReference>
<keyword evidence="2" id="KW-1185">Reference proteome</keyword>
<gene>
    <name evidence="1" type="ORF">HUO14_07385</name>
</gene>